<dbReference type="SUPFAM" id="SSF51905">
    <property type="entry name" value="FAD/NAD(P)-binding domain"/>
    <property type="match status" value="1"/>
</dbReference>
<dbReference type="PANTHER" id="PTHR11552">
    <property type="entry name" value="GLUCOSE-METHANOL-CHOLINE GMC OXIDOREDUCTASE"/>
    <property type="match status" value="1"/>
</dbReference>
<proteinExistence type="inferred from homology"/>
<evidence type="ECO:0000256" key="1">
    <source>
        <dbReference type="ARBA" id="ARBA00001974"/>
    </source>
</evidence>
<accession>A0AAW0GHY0</accession>
<dbReference type="Gene3D" id="3.30.560.10">
    <property type="entry name" value="Glucose Oxidase, domain 3"/>
    <property type="match status" value="1"/>
</dbReference>
<organism evidence="5 6">
    <name type="scientific">Cerrena zonata</name>
    <dbReference type="NCBI Taxonomy" id="2478898"/>
    <lineage>
        <taxon>Eukaryota</taxon>
        <taxon>Fungi</taxon>
        <taxon>Dikarya</taxon>
        <taxon>Basidiomycota</taxon>
        <taxon>Agaricomycotina</taxon>
        <taxon>Agaricomycetes</taxon>
        <taxon>Polyporales</taxon>
        <taxon>Cerrenaceae</taxon>
        <taxon>Cerrena</taxon>
    </lineage>
</organism>
<dbReference type="GO" id="GO:0016614">
    <property type="term" value="F:oxidoreductase activity, acting on CH-OH group of donors"/>
    <property type="evidence" value="ECO:0007669"/>
    <property type="project" value="InterPro"/>
</dbReference>
<evidence type="ECO:0000313" key="6">
    <source>
        <dbReference type="Proteomes" id="UP001385951"/>
    </source>
</evidence>
<dbReference type="InterPro" id="IPR036188">
    <property type="entry name" value="FAD/NAD-bd_sf"/>
</dbReference>
<evidence type="ECO:0000313" key="5">
    <source>
        <dbReference type="EMBL" id="KAK7688555.1"/>
    </source>
</evidence>
<dbReference type="Gene3D" id="3.50.50.60">
    <property type="entry name" value="FAD/NAD(P)-binding domain"/>
    <property type="match status" value="1"/>
</dbReference>
<dbReference type="Proteomes" id="UP001385951">
    <property type="component" value="Unassembled WGS sequence"/>
</dbReference>
<dbReference type="SUPFAM" id="SSF54373">
    <property type="entry name" value="FAD-linked reductases, C-terminal domain"/>
    <property type="match status" value="1"/>
</dbReference>
<comment type="similarity">
    <text evidence="2">Belongs to the GMC oxidoreductase family.</text>
</comment>
<protein>
    <recommendedName>
        <fullName evidence="4">Glucose-methanol-choline oxidoreductase C-terminal domain-containing protein</fullName>
    </recommendedName>
</protein>
<reference evidence="5 6" key="1">
    <citation type="submission" date="2022-09" db="EMBL/GenBank/DDBJ databases">
        <authorList>
            <person name="Palmer J.M."/>
        </authorList>
    </citation>
    <scope>NUCLEOTIDE SEQUENCE [LARGE SCALE GENOMIC DNA]</scope>
    <source>
        <strain evidence="5 6">DSM 7382</strain>
    </source>
</reference>
<dbReference type="InterPro" id="IPR007867">
    <property type="entry name" value="GMC_OxRtase_C"/>
</dbReference>
<evidence type="ECO:0000256" key="3">
    <source>
        <dbReference type="SAM" id="SignalP"/>
    </source>
</evidence>
<sequence>MSFFLLLLVSFHSTSHFILISHTPTLTTFLVPCSVPESEGVNWVFPDASALGQVHIISTDDVFAPLNFQPGYLEPSEDRELFIWGYKKTREYARRMKCYRGEYAPEHPSFAEESDAVCKEDAMPVPTGAPDIVYSTEDDEAIWKYVQERLSTTWHSIGTCAMKPRVEGGVVDSRLSVYGVRNLKVADLSICPGNVAANTYSTALLIGEKAACIMAEDLGIQGV</sequence>
<dbReference type="PANTHER" id="PTHR11552:SF78">
    <property type="entry name" value="GLUCOSE-METHANOL-CHOLINE OXIDOREDUCTASE N-TERMINAL DOMAIN-CONTAINING PROTEIN"/>
    <property type="match status" value="1"/>
</dbReference>
<keyword evidence="3" id="KW-0732">Signal</keyword>
<name>A0AAW0GHY0_9APHY</name>
<feature type="domain" description="Glucose-methanol-choline oxidoreductase C-terminal" evidence="4">
    <location>
        <begin position="52"/>
        <end position="207"/>
    </location>
</feature>
<keyword evidence="6" id="KW-1185">Reference proteome</keyword>
<dbReference type="EMBL" id="JASBNA010000010">
    <property type="protein sequence ID" value="KAK7688555.1"/>
    <property type="molecule type" value="Genomic_DNA"/>
</dbReference>
<evidence type="ECO:0000259" key="4">
    <source>
        <dbReference type="Pfam" id="PF05199"/>
    </source>
</evidence>
<feature type="signal peptide" evidence="3">
    <location>
        <begin position="1"/>
        <end position="16"/>
    </location>
</feature>
<dbReference type="AlphaFoldDB" id="A0AAW0GHY0"/>
<comment type="caution">
    <text evidence="5">The sequence shown here is derived from an EMBL/GenBank/DDBJ whole genome shotgun (WGS) entry which is preliminary data.</text>
</comment>
<evidence type="ECO:0000256" key="2">
    <source>
        <dbReference type="ARBA" id="ARBA00010790"/>
    </source>
</evidence>
<feature type="chain" id="PRO_5043328921" description="Glucose-methanol-choline oxidoreductase C-terminal domain-containing protein" evidence="3">
    <location>
        <begin position="17"/>
        <end position="223"/>
    </location>
</feature>
<gene>
    <name evidence="5" type="ORF">QCA50_008093</name>
</gene>
<comment type="cofactor">
    <cofactor evidence="1">
        <name>FAD</name>
        <dbReference type="ChEBI" id="CHEBI:57692"/>
    </cofactor>
</comment>
<dbReference type="Pfam" id="PF05199">
    <property type="entry name" value="GMC_oxred_C"/>
    <property type="match status" value="1"/>
</dbReference>
<dbReference type="GO" id="GO:0050660">
    <property type="term" value="F:flavin adenine dinucleotide binding"/>
    <property type="evidence" value="ECO:0007669"/>
    <property type="project" value="InterPro"/>
</dbReference>
<dbReference type="InterPro" id="IPR012132">
    <property type="entry name" value="GMC_OxRdtase"/>
</dbReference>